<proteinExistence type="inferred from homology"/>
<feature type="region of interest" description="Disordered" evidence="9">
    <location>
        <begin position="538"/>
        <end position="591"/>
    </location>
</feature>
<evidence type="ECO:0000259" key="10">
    <source>
        <dbReference type="PROSITE" id="PS50174"/>
    </source>
</evidence>
<comment type="subcellular location">
    <subcellularLocation>
        <location evidence="2">Cytoplasm</location>
    </subcellularLocation>
    <subcellularLocation>
        <location evidence="1">Nucleus</location>
    </subcellularLocation>
</comment>
<comment type="similarity">
    <text evidence="3">Belongs to the SQS1 family.</text>
</comment>
<evidence type="ECO:0000256" key="5">
    <source>
        <dbReference type="ARBA" id="ARBA00022490"/>
    </source>
</evidence>
<dbReference type="InterPro" id="IPR000467">
    <property type="entry name" value="G_patch_dom"/>
</dbReference>
<dbReference type="PANTHER" id="PTHR14195">
    <property type="entry name" value="G PATCH DOMAIN CONTAINING PROTEIN 2"/>
    <property type="match status" value="1"/>
</dbReference>
<dbReference type="InterPro" id="IPR036867">
    <property type="entry name" value="R3H_dom_sf"/>
</dbReference>
<dbReference type="InterPro" id="IPR051189">
    <property type="entry name" value="Splicing_assoc_domain"/>
</dbReference>
<feature type="domain" description="G-patch" evidence="10">
    <location>
        <begin position="995"/>
        <end position="1039"/>
    </location>
</feature>
<evidence type="ECO:0000256" key="8">
    <source>
        <dbReference type="ARBA" id="ARBA00023242"/>
    </source>
</evidence>
<feature type="compositionally biased region" description="Gly residues" evidence="9">
    <location>
        <begin position="20"/>
        <end position="44"/>
    </location>
</feature>
<feature type="region of interest" description="Disordered" evidence="9">
    <location>
        <begin position="679"/>
        <end position="702"/>
    </location>
</feature>
<protein>
    <recommendedName>
        <fullName evidence="4">Protein SQS1</fullName>
    </recommendedName>
</protein>
<dbReference type="PROSITE" id="PS51061">
    <property type="entry name" value="R3H"/>
    <property type="match status" value="1"/>
</dbReference>
<evidence type="ECO:0000256" key="6">
    <source>
        <dbReference type="ARBA" id="ARBA00022664"/>
    </source>
</evidence>
<dbReference type="STRING" id="39966.A0A369J2S2"/>
<feature type="compositionally biased region" description="Basic and acidic residues" evidence="9">
    <location>
        <begin position="538"/>
        <end position="557"/>
    </location>
</feature>
<feature type="region of interest" description="Disordered" evidence="9">
    <location>
        <begin position="802"/>
        <end position="825"/>
    </location>
</feature>
<evidence type="ECO:0000256" key="4">
    <source>
        <dbReference type="ARBA" id="ARBA00018964"/>
    </source>
</evidence>
<evidence type="ECO:0000256" key="1">
    <source>
        <dbReference type="ARBA" id="ARBA00004123"/>
    </source>
</evidence>
<keyword evidence="5" id="KW-0963">Cytoplasm</keyword>
<keyword evidence="6" id="KW-0507">mRNA processing</keyword>
<reference evidence="12" key="1">
    <citation type="submission" date="2018-04" db="EMBL/GenBank/DDBJ databases">
        <title>Whole genome sequencing of Hypsizygus marmoreus.</title>
        <authorList>
            <person name="Choi I.-G."/>
            <person name="Min B."/>
            <person name="Kim J.-G."/>
            <person name="Kim S."/>
            <person name="Oh Y.-L."/>
            <person name="Kong W.-S."/>
            <person name="Park H."/>
            <person name="Jeong J."/>
            <person name="Song E.-S."/>
        </authorList>
    </citation>
    <scope>NUCLEOTIDE SEQUENCE [LARGE SCALE GENOMIC DNA]</scope>
    <source>
        <strain evidence="12">51987-8</strain>
    </source>
</reference>
<dbReference type="Gene3D" id="3.30.1370.50">
    <property type="entry name" value="R3H-like domain"/>
    <property type="match status" value="1"/>
</dbReference>
<dbReference type="GO" id="GO:0005634">
    <property type="term" value="C:nucleus"/>
    <property type="evidence" value="ECO:0007669"/>
    <property type="project" value="UniProtKB-SubCell"/>
</dbReference>
<dbReference type="InterPro" id="IPR001374">
    <property type="entry name" value="R3H_dom"/>
</dbReference>
<dbReference type="SMART" id="SM00393">
    <property type="entry name" value="R3H"/>
    <property type="match status" value="1"/>
</dbReference>
<dbReference type="OrthoDB" id="21470at2759"/>
<gene>
    <name evidence="12" type="ORF">Hypma_003018</name>
</gene>
<feature type="region of interest" description="Disordered" evidence="9">
    <location>
        <begin position="1"/>
        <end position="46"/>
    </location>
</feature>
<feature type="compositionally biased region" description="Basic and acidic residues" evidence="9">
    <location>
        <begin position="968"/>
        <end position="978"/>
    </location>
</feature>
<evidence type="ECO:0000256" key="3">
    <source>
        <dbReference type="ARBA" id="ARBA00010306"/>
    </source>
</evidence>
<dbReference type="SUPFAM" id="SSF82708">
    <property type="entry name" value="R3H domain"/>
    <property type="match status" value="1"/>
</dbReference>
<dbReference type="GO" id="GO:0003676">
    <property type="term" value="F:nucleic acid binding"/>
    <property type="evidence" value="ECO:0007669"/>
    <property type="project" value="UniProtKB-UniRule"/>
</dbReference>
<dbReference type="CDD" id="cd02646">
    <property type="entry name" value="R3H_G-patch"/>
    <property type="match status" value="1"/>
</dbReference>
<dbReference type="Proteomes" id="UP000076154">
    <property type="component" value="Unassembled WGS sequence"/>
</dbReference>
<dbReference type="GO" id="GO:0005737">
    <property type="term" value="C:cytoplasm"/>
    <property type="evidence" value="ECO:0007669"/>
    <property type="project" value="UniProtKB-SubCell"/>
</dbReference>
<feature type="compositionally biased region" description="Acidic residues" evidence="9">
    <location>
        <begin position="645"/>
        <end position="656"/>
    </location>
</feature>
<dbReference type="GO" id="GO:0006397">
    <property type="term" value="P:mRNA processing"/>
    <property type="evidence" value="ECO:0007669"/>
    <property type="project" value="UniProtKB-KW"/>
</dbReference>
<feature type="region of interest" description="Disordered" evidence="9">
    <location>
        <begin position="450"/>
        <end position="524"/>
    </location>
</feature>
<dbReference type="GO" id="GO:0008380">
    <property type="term" value="P:RNA splicing"/>
    <property type="evidence" value="ECO:0007669"/>
    <property type="project" value="UniProtKB-KW"/>
</dbReference>
<dbReference type="SMART" id="SM00443">
    <property type="entry name" value="G_patch"/>
    <property type="match status" value="1"/>
</dbReference>
<feature type="region of interest" description="Disordered" evidence="9">
    <location>
        <begin position="953"/>
        <end position="978"/>
    </location>
</feature>
<keyword evidence="13" id="KW-1185">Reference proteome</keyword>
<feature type="region of interest" description="Disordered" evidence="9">
    <location>
        <begin position="64"/>
        <end position="145"/>
    </location>
</feature>
<evidence type="ECO:0000313" key="13">
    <source>
        <dbReference type="Proteomes" id="UP000076154"/>
    </source>
</evidence>
<dbReference type="PROSITE" id="PS50174">
    <property type="entry name" value="G_PATCH"/>
    <property type="match status" value="1"/>
</dbReference>
<accession>A0A369J2S2</accession>
<evidence type="ECO:0000256" key="7">
    <source>
        <dbReference type="ARBA" id="ARBA00023187"/>
    </source>
</evidence>
<feature type="compositionally biased region" description="Acidic residues" evidence="9">
    <location>
        <begin position="558"/>
        <end position="569"/>
    </location>
</feature>
<feature type="domain" description="R3H" evidence="11">
    <location>
        <begin position="872"/>
        <end position="936"/>
    </location>
</feature>
<dbReference type="InterPro" id="IPR034082">
    <property type="entry name" value="R3H_G-patch"/>
</dbReference>
<dbReference type="AlphaFoldDB" id="A0A369J2S2"/>
<name>A0A369J2S2_HYPMA</name>
<feature type="compositionally biased region" description="Low complexity" evidence="9">
    <location>
        <begin position="77"/>
        <end position="99"/>
    </location>
</feature>
<feature type="region of interest" description="Disordered" evidence="9">
    <location>
        <begin position="634"/>
        <end position="656"/>
    </location>
</feature>
<keyword evidence="7" id="KW-0508">mRNA splicing</keyword>
<organism evidence="12 13">
    <name type="scientific">Hypsizygus marmoreus</name>
    <name type="common">White beech mushroom</name>
    <name type="synonym">Agaricus marmoreus</name>
    <dbReference type="NCBI Taxonomy" id="39966"/>
    <lineage>
        <taxon>Eukaryota</taxon>
        <taxon>Fungi</taxon>
        <taxon>Dikarya</taxon>
        <taxon>Basidiomycota</taxon>
        <taxon>Agaricomycotina</taxon>
        <taxon>Agaricomycetes</taxon>
        <taxon>Agaricomycetidae</taxon>
        <taxon>Agaricales</taxon>
        <taxon>Tricholomatineae</taxon>
        <taxon>Lyophyllaceae</taxon>
        <taxon>Hypsizygus</taxon>
    </lineage>
</organism>
<feature type="compositionally biased region" description="Basic and acidic residues" evidence="9">
    <location>
        <begin position="816"/>
        <end position="825"/>
    </location>
</feature>
<evidence type="ECO:0000259" key="11">
    <source>
        <dbReference type="PROSITE" id="PS51061"/>
    </source>
</evidence>
<evidence type="ECO:0000256" key="9">
    <source>
        <dbReference type="SAM" id="MobiDB-lite"/>
    </source>
</evidence>
<dbReference type="Pfam" id="PF01424">
    <property type="entry name" value="R3H"/>
    <property type="match status" value="1"/>
</dbReference>
<dbReference type="InParanoid" id="A0A369J2S2"/>
<feature type="compositionally biased region" description="Low complexity" evidence="9">
    <location>
        <begin position="450"/>
        <end position="477"/>
    </location>
</feature>
<sequence length="1039" mass="112946">MSGGPNQRGRGFRGSPLGSPGRGRGPYRGGRGRGRGGFNRGRGGYHTLDEMGEVFLMAESTIYSGNASPRGRGGPKPRGQYSNPNSGPNSGLSTPTRGRGAPRARGRGGFDDYQSIRGRGRGISDQSPRGRGQGRGGSKLRPDAPLSGLLYQERPFLRPVIFVPSVYTKKLFEEEEEIFQPVMEAAVHYAGEEETSHVPTADQVSRVFSGGNIPRVESSDENDGNEDKVEEIDFNDMVKLLETPVCLSSKLSMEVDVVEEKFSGFYIDTDPAPVPVEPTSASSRAGSRDITIDESTASATTEPISVPIAIDRESPLLSGDESAIASIARREIETCAQDSTFPEAGLATQGVPAIVVDDATTPITDSAMEVTTTTEEVAGFYIDTEPSHVDSPHQSSAPPETLLRDDDDEVIVYVAPHPRTGRVTPVPPLQSTITPSFRSTSILTGTTTTHLKATTTTESPALASSSSSTTPIPAAPSFNSIAFSFSPSPRKPRQQVPVFSAGSNSKAKIKLRKQEARAARKRAEKRAVFGSFGAMREEAELRDGRDPRWEERRRGDSDVDWGDGDEGDAGDVGRQAEGSTNGNGLAEGMDLDPDLELDEKAMRRFVHGMGQEGGRFVTMDDIADGEMMKMEDEEAEYAKDVGSSGDEEDETTDDEAEADAIVHAEEEILISEMADFGGLDEEEDSDEDDSDDDGDSPRTSFQSRLERLRNQAGGRPPRDASKLVAFENESDDGEDADDDAFMANLSWAERDEAFMEHIEMMLDENEAILTGRDRKARNELFKAVRDGYFDDMEEFKPARKNKDKYKDLPPDLQEQWQKDRDKKAENKRARALARLELAADPFSQNKGGKKGRKAMLAAAKLDPTITVLPNRIIDMTTLVQQIRRFLTDVGGPQIISLPPTNKETRKNIHEMAVAFNLKSVSKGKGDARYTTLTKTTRSGLFVDEKKVSRILRRSGGRGGGEFMGSNTRGDRGGKVVAPRHKEGDEIGKTAPKIGESNLGFRMLALMGWSEGDRIGVTGGLEVPLTAVIKNTKLGLGATK</sequence>
<feature type="compositionally biased region" description="Polar residues" evidence="9">
    <location>
        <begin position="478"/>
        <end position="487"/>
    </location>
</feature>
<comment type="caution">
    <text evidence="12">The sequence shown here is derived from an EMBL/GenBank/DDBJ whole genome shotgun (WGS) entry which is preliminary data.</text>
</comment>
<dbReference type="EMBL" id="LUEZ02000126">
    <property type="protein sequence ID" value="RDB16321.1"/>
    <property type="molecule type" value="Genomic_DNA"/>
</dbReference>
<evidence type="ECO:0000256" key="2">
    <source>
        <dbReference type="ARBA" id="ARBA00004496"/>
    </source>
</evidence>
<keyword evidence="8" id="KW-0539">Nucleus</keyword>
<evidence type="ECO:0000313" key="12">
    <source>
        <dbReference type="EMBL" id="RDB16321.1"/>
    </source>
</evidence>
<feature type="compositionally biased region" description="Acidic residues" evidence="9">
    <location>
        <begin position="679"/>
        <end position="694"/>
    </location>
</feature>